<sequence length="165" mass="17245">MNQLPDPQQPTAGAAGQPALDDQARAFLAAVEDAMRTPTSYRDETPVPPIGSALPVPQPGRPPMSQKATDASALMLSAGVASLPLGAAVTGILWASGTADPAVVGMICGAPAALVLALSRLVRGVKQAAPDVHHHHYEGDVHQDHRTYTTETRGVWAHTRNQLPK</sequence>
<dbReference type="AlphaFoldDB" id="V9QGG6"/>
<keyword evidence="3" id="KW-0614">Plasmid</keyword>
<feature type="region of interest" description="Disordered" evidence="1">
    <location>
        <begin position="35"/>
        <end position="69"/>
    </location>
</feature>
<gene>
    <name evidence="3" type="ORF">pFP3.41</name>
</gene>
<organism evidence="3">
    <name type="scientific">Streptomyces sp. F2</name>
    <dbReference type="NCBI Taxonomy" id="317660"/>
    <lineage>
        <taxon>Bacteria</taxon>
        <taxon>Bacillati</taxon>
        <taxon>Actinomycetota</taxon>
        <taxon>Actinomycetes</taxon>
        <taxon>Kitasatosporales</taxon>
        <taxon>Streptomycetaceae</taxon>
        <taxon>Streptomyces</taxon>
    </lineage>
</organism>
<evidence type="ECO:0000313" key="3">
    <source>
        <dbReference type="EMBL" id="AHC28143.1"/>
    </source>
</evidence>
<dbReference type="RefSeq" id="WP_024067064.1">
    <property type="nucleotide sequence ID" value="NC_023067.1"/>
</dbReference>
<keyword evidence="2" id="KW-0472">Membrane</keyword>
<geneLocation type="plasmid" evidence="3">
    <name>pFP3</name>
</geneLocation>
<feature type="transmembrane region" description="Helical" evidence="2">
    <location>
        <begin position="73"/>
        <end position="96"/>
    </location>
</feature>
<keyword evidence="2" id="KW-1133">Transmembrane helix</keyword>
<keyword evidence="2" id="KW-0812">Transmembrane</keyword>
<dbReference type="EMBL" id="KF652071">
    <property type="protein sequence ID" value="AHC28143.1"/>
    <property type="molecule type" value="Genomic_DNA"/>
</dbReference>
<proteinExistence type="predicted"/>
<name>V9QGG6_9ACTN</name>
<accession>V9QGG6</accession>
<protein>
    <submittedName>
        <fullName evidence="3">Uncharacterized protein</fullName>
    </submittedName>
</protein>
<feature type="transmembrane region" description="Helical" evidence="2">
    <location>
        <begin position="102"/>
        <end position="122"/>
    </location>
</feature>
<evidence type="ECO:0000256" key="2">
    <source>
        <dbReference type="SAM" id="Phobius"/>
    </source>
</evidence>
<evidence type="ECO:0000256" key="1">
    <source>
        <dbReference type="SAM" id="MobiDB-lite"/>
    </source>
</evidence>
<reference evidence="3" key="1">
    <citation type="submission" date="2013-09" db="EMBL/GenBank/DDBJ databases">
        <title>Complete nucleotide sequence of Streptomyces linear plasmid pFP3.</title>
        <authorList>
            <person name="Chen Z."/>
            <person name="Fang P."/>
            <person name="Qin Z."/>
        </authorList>
    </citation>
    <scope>NUCLEOTIDE SEQUENCE</scope>
    <source>
        <strain evidence="3">F2</strain>
        <plasmid evidence="3">pFP3</plasmid>
    </source>
</reference>